<keyword evidence="2" id="KW-1185">Reference proteome</keyword>
<reference evidence="2" key="2">
    <citation type="submission" date="2015-01" db="EMBL/GenBank/DDBJ databases">
        <title>Evolutionary Origins and Diversification of the Mycorrhizal Mutualists.</title>
        <authorList>
            <consortium name="DOE Joint Genome Institute"/>
            <consortium name="Mycorrhizal Genomics Consortium"/>
            <person name="Kohler A."/>
            <person name="Kuo A."/>
            <person name="Nagy L.G."/>
            <person name="Floudas D."/>
            <person name="Copeland A."/>
            <person name="Barry K.W."/>
            <person name="Cichocki N."/>
            <person name="Veneault-Fourrey C."/>
            <person name="LaButti K."/>
            <person name="Lindquist E.A."/>
            <person name="Lipzen A."/>
            <person name="Lundell T."/>
            <person name="Morin E."/>
            <person name="Murat C."/>
            <person name="Riley R."/>
            <person name="Ohm R."/>
            <person name="Sun H."/>
            <person name="Tunlid A."/>
            <person name="Henrissat B."/>
            <person name="Grigoriev I.V."/>
            <person name="Hibbett D.S."/>
            <person name="Martin F."/>
        </authorList>
    </citation>
    <scope>NUCLEOTIDE SEQUENCE [LARGE SCALE GENOMIC DNA]</scope>
    <source>
        <strain evidence="2">Foug A</strain>
    </source>
</reference>
<evidence type="ECO:0008006" key="3">
    <source>
        <dbReference type="Google" id="ProtNLM"/>
    </source>
</evidence>
<dbReference type="EMBL" id="KN822107">
    <property type="protein sequence ID" value="KIM57028.1"/>
    <property type="molecule type" value="Genomic_DNA"/>
</dbReference>
<dbReference type="GO" id="GO:0005778">
    <property type="term" value="C:peroxisomal membrane"/>
    <property type="evidence" value="ECO:0007669"/>
    <property type="project" value="TreeGrafter"/>
</dbReference>
<dbReference type="Proteomes" id="UP000053989">
    <property type="component" value="Unassembled WGS sequence"/>
</dbReference>
<dbReference type="PIRSF" id="PIRSF013674">
    <property type="entry name" value="PXMP4"/>
    <property type="match status" value="1"/>
</dbReference>
<dbReference type="Pfam" id="PF02466">
    <property type="entry name" value="Tim17"/>
    <property type="match status" value="1"/>
</dbReference>
<protein>
    <recommendedName>
        <fullName evidence="3">Peroxisomal membrane protein 4</fullName>
    </recommendedName>
</protein>
<reference evidence="1 2" key="1">
    <citation type="submission" date="2014-04" db="EMBL/GenBank/DDBJ databases">
        <authorList>
            <consortium name="DOE Joint Genome Institute"/>
            <person name="Kuo A."/>
            <person name="Kohler A."/>
            <person name="Nagy L.G."/>
            <person name="Floudas D."/>
            <person name="Copeland A."/>
            <person name="Barry K.W."/>
            <person name="Cichocki N."/>
            <person name="Veneault-Fourrey C."/>
            <person name="LaButti K."/>
            <person name="Lindquist E.A."/>
            <person name="Lipzen A."/>
            <person name="Lundell T."/>
            <person name="Morin E."/>
            <person name="Murat C."/>
            <person name="Sun H."/>
            <person name="Tunlid A."/>
            <person name="Henrissat B."/>
            <person name="Grigoriev I.V."/>
            <person name="Hibbett D.S."/>
            <person name="Martin F."/>
            <person name="Nordberg H.P."/>
            <person name="Cantor M.N."/>
            <person name="Hua S.X."/>
        </authorList>
    </citation>
    <scope>NUCLEOTIDE SEQUENCE [LARGE SCALE GENOMIC DNA]</scope>
    <source>
        <strain evidence="1 2">Foug A</strain>
    </source>
</reference>
<dbReference type="STRING" id="1036808.A0A0C2Z503"/>
<sequence length="210" mass="23537">MSTPHAWLLNPAFHEYLAILKGARNGFVYGVKVRLPHALIMAILFGRGDWKTRCQAIFRATKEHACNLAKFVSLYKTLLLLQRKANGGKERSADTFVAGLIGGYLVFGERSAVNEQIVLYVVSRVLASFLPRAGTPYSSSTPTTGATVIRPVPPDARYFSVFAALSWGAVMWLFKNRGEAIQPGMFNSMTYLYRDSEVWADLRTLLWRNK</sequence>
<dbReference type="AlphaFoldDB" id="A0A0C2Z503"/>
<dbReference type="InterPro" id="IPR019531">
    <property type="entry name" value="Pmp4"/>
</dbReference>
<organism evidence="1 2">
    <name type="scientific">Scleroderma citrinum Foug A</name>
    <dbReference type="NCBI Taxonomy" id="1036808"/>
    <lineage>
        <taxon>Eukaryota</taxon>
        <taxon>Fungi</taxon>
        <taxon>Dikarya</taxon>
        <taxon>Basidiomycota</taxon>
        <taxon>Agaricomycotina</taxon>
        <taxon>Agaricomycetes</taxon>
        <taxon>Agaricomycetidae</taxon>
        <taxon>Boletales</taxon>
        <taxon>Sclerodermatineae</taxon>
        <taxon>Sclerodermataceae</taxon>
        <taxon>Scleroderma</taxon>
    </lineage>
</organism>
<proteinExistence type="predicted"/>
<evidence type="ECO:0000313" key="2">
    <source>
        <dbReference type="Proteomes" id="UP000053989"/>
    </source>
</evidence>
<dbReference type="InParanoid" id="A0A0C2Z503"/>
<dbReference type="HOGENOM" id="CLU_054132_1_0_1"/>
<name>A0A0C2Z503_9AGAM</name>
<dbReference type="OrthoDB" id="39659at2759"/>
<accession>A0A0C2Z503</accession>
<dbReference type="PANTHER" id="PTHR15460">
    <property type="entry name" value="PEROXISOMAL MEMBRANE PROTEIN 4"/>
    <property type="match status" value="1"/>
</dbReference>
<dbReference type="PANTHER" id="PTHR15460:SF3">
    <property type="entry name" value="PEROXISOMAL MEMBRANE PROTEIN 4"/>
    <property type="match status" value="1"/>
</dbReference>
<gene>
    <name evidence="1" type="ORF">SCLCIDRAFT_1219868</name>
</gene>
<evidence type="ECO:0000313" key="1">
    <source>
        <dbReference type="EMBL" id="KIM57028.1"/>
    </source>
</evidence>